<name>A0A098LBP4_9BACT</name>
<evidence type="ECO:0000313" key="3">
    <source>
        <dbReference type="Proteomes" id="UP000030185"/>
    </source>
</evidence>
<dbReference type="eggNOG" id="COG2065">
    <property type="taxonomic scope" value="Bacteria"/>
</dbReference>
<dbReference type="PANTHER" id="PTHR11608:SF0">
    <property type="entry name" value="BIFUNCTIONAL PROTEIN PYRR"/>
    <property type="match status" value="1"/>
</dbReference>
<dbReference type="RefSeq" id="WP_045459511.1">
    <property type="nucleotide sequence ID" value="NZ_BBLT01000002.1"/>
</dbReference>
<gene>
    <name evidence="2" type="ORF">MYP_1060</name>
</gene>
<dbReference type="InterPro" id="IPR000836">
    <property type="entry name" value="PRTase_dom"/>
</dbReference>
<comment type="caution">
    <text evidence="2">The sequence shown here is derived from an EMBL/GenBank/DDBJ whole genome shotgun (WGS) entry which is preliminary data.</text>
</comment>
<proteinExistence type="predicted"/>
<dbReference type="SUPFAM" id="SSF53271">
    <property type="entry name" value="PRTase-like"/>
    <property type="match status" value="1"/>
</dbReference>
<dbReference type="Pfam" id="PF00156">
    <property type="entry name" value="Pribosyltran"/>
    <property type="match status" value="1"/>
</dbReference>
<dbReference type="CDD" id="cd06223">
    <property type="entry name" value="PRTases_typeI"/>
    <property type="match status" value="1"/>
</dbReference>
<dbReference type="OrthoDB" id="664757at2"/>
<dbReference type="PANTHER" id="PTHR11608">
    <property type="entry name" value="BIFUNCTIONAL PROTEIN PYRR"/>
    <property type="match status" value="1"/>
</dbReference>
<dbReference type="InterPro" id="IPR029057">
    <property type="entry name" value="PRTase-like"/>
</dbReference>
<organism evidence="2 3">
    <name type="scientific">Sporocytophaga myxococcoides</name>
    <dbReference type="NCBI Taxonomy" id="153721"/>
    <lineage>
        <taxon>Bacteria</taxon>
        <taxon>Pseudomonadati</taxon>
        <taxon>Bacteroidota</taxon>
        <taxon>Cytophagia</taxon>
        <taxon>Cytophagales</taxon>
        <taxon>Cytophagaceae</taxon>
        <taxon>Sporocytophaga</taxon>
    </lineage>
</organism>
<evidence type="ECO:0000259" key="1">
    <source>
        <dbReference type="Pfam" id="PF00156"/>
    </source>
</evidence>
<accession>A0A098LBP4</accession>
<keyword evidence="3" id="KW-1185">Reference proteome</keyword>
<dbReference type="Proteomes" id="UP000030185">
    <property type="component" value="Unassembled WGS sequence"/>
</dbReference>
<reference evidence="2 3" key="1">
    <citation type="submission" date="2014-09" db="EMBL/GenBank/DDBJ databases">
        <title>Sporocytophaga myxococcoides PG-01 genome sequencing.</title>
        <authorList>
            <person name="Liu L."/>
            <person name="Gao P.J."/>
            <person name="Chen G.J."/>
            <person name="Wang L.S."/>
        </authorList>
    </citation>
    <scope>NUCLEOTIDE SEQUENCE [LARGE SCALE GENOMIC DNA]</scope>
    <source>
        <strain evidence="2 3">PG-01</strain>
    </source>
</reference>
<dbReference type="InterPro" id="IPR050137">
    <property type="entry name" value="PyrR_bifunctional"/>
</dbReference>
<evidence type="ECO:0000313" key="2">
    <source>
        <dbReference type="EMBL" id="GAL83832.1"/>
    </source>
</evidence>
<dbReference type="STRING" id="153721.MYP_1060"/>
<dbReference type="EMBL" id="BBLT01000002">
    <property type="protein sequence ID" value="GAL83832.1"/>
    <property type="molecule type" value="Genomic_DNA"/>
</dbReference>
<dbReference type="AlphaFoldDB" id="A0A098LBP4"/>
<protein>
    <recommendedName>
        <fullName evidence="1">Phosphoribosyltransferase domain-containing protein</fullName>
    </recommendedName>
</protein>
<dbReference type="Gene3D" id="3.40.50.2020">
    <property type="match status" value="1"/>
</dbReference>
<feature type="domain" description="Phosphoribosyltransferase" evidence="1">
    <location>
        <begin position="8"/>
        <end position="143"/>
    </location>
</feature>
<sequence length="168" mass="19143">MAGEKNLILDKQQILQKIKRISFEIYENNFSEEEIVLAGIDEKGYIFANLLKNDIEGISPLKVMLVKIQLDKLANVQSEVHLDIDIEQIKNKTVILADDVLNTGRTLAYALKPFLNIELKKLQTAVIVDRSHQLFPIAADYVGYSLATTLRERIDVVLDENEYGVYLH</sequence>